<dbReference type="PIRSF" id="PIRSF020269">
    <property type="entry name" value="DUF1121"/>
    <property type="match status" value="1"/>
</dbReference>
<dbReference type="AlphaFoldDB" id="A0A0S8G4P2"/>
<feature type="domain" description="LUD" evidence="1">
    <location>
        <begin position="21"/>
        <end position="214"/>
    </location>
</feature>
<organism evidence="2 3">
    <name type="scientific">candidate division WOR_3 bacterium SM23_60</name>
    <dbReference type="NCBI Taxonomy" id="1703780"/>
    <lineage>
        <taxon>Bacteria</taxon>
        <taxon>Bacteria division WOR-3</taxon>
    </lineage>
</organism>
<proteinExistence type="predicted"/>
<dbReference type="PANTHER" id="PTHR36179:SF2">
    <property type="entry name" value="LUD DOMAIN-CONTAINING PROTEIN"/>
    <property type="match status" value="1"/>
</dbReference>
<sequence length="220" mass="24879">MKTSSTRFHRIQDWYYKERLQHCAKVLQKKGFAVSYCDNRTKAVAYIMKKIPTSSSVGIGGSVTVRELGLIDKLTKRGNRVIHHWRKGLTKTASREIRQKEGHADYYLCSANAITMEGDIINIDGIGNRVAHMMYGPKNVIIVTGHNKIVLTVDEGIKRSKDIAGVMNARRVEVKTPCAKTGICTDCRSPQRICRVVTIMQYCPWQTNIEIVLVNEHLGF</sequence>
<evidence type="ECO:0000313" key="3">
    <source>
        <dbReference type="Proteomes" id="UP000051096"/>
    </source>
</evidence>
<evidence type="ECO:0000313" key="2">
    <source>
        <dbReference type="EMBL" id="KPK67971.1"/>
    </source>
</evidence>
<dbReference type="PATRIC" id="fig|1703780.3.peg.2143"/>
<evidence type="ECO:0000259" key="1">
    <source>
        <dbReference type="Pfam" id="PF02589"/>
    </source>
</evidence>
<dbReference type="InterPro" id="IPR009501">
    <property type="entry name" value="UCP020269"/>
</dbReference>
<dbReference type="PANTHER" id="PTHR36179">
    <property type="entry name" value="LUD_DOM DOMAIN-CONTAINING PROTEIN"/>
    <property type="match status" value="1"/>
</dbReference>
<reference evidence="2 3" key="1">
    <citation type="journal article" date="2015" name="Microbiome">
        <title>Genomic resolution of linkages in carbon, nitrogen, and sulfur cycling among widespread estuary sediment bacteria.</title>
        <authorList>
            <person name="Baker B.J."/>
            <person name="Lazar C.S."/>
            <person name="Teske A.P."/>
            <person name="Dick G.J."/>
        </authorList>
    </citation>
    <scope>NUCLEOTIDE SEQUENCE [LARGE SCALE GENOMIC DNA]</scope>
    <source>
        <strain evidence="2">SM23_60</strain>
    </source>
</reference>
<gene>
    <name evidence="2" type="ORF">AMJ87_12595</name>
</gene>
<comment type="caution">
    <text evidence="2">The sequence shown here is derived from an EMBL/GenBank/DDBJ whole genome shotgun (WGS) entry which is preliminary data.</text>
</comment>
<dbReference type="InterPro" id="IPR003741">
    <property type="entry name" value="LUD_dom"/>
</dbReference>
<protein>
    <recommendedName>
        <fullName evidence="1">LUD domain-containing protein</fullName>
    </recommendedName>
</protein>
<dbReference type="Proteomes" id="UP000051096">
    <property type="component" value="Unassembled WGS sequence"/>
</dbReference>
<accession>A0A0S8G4P2</accession>
<dbReference type="Pfam" id="PF02589">
    <property type="entry name" value="LUD_dom"/>
    <property type="match status" value="1"/>
</dbReference>
<name>A0A0S8G4P2_UNCW3</name>
<dbReference type="EMBL" id="LJUO01000191">
    <property type="protein sequence ID" value="KPK67971.1"/>
    <property type="molecule type" value="Genomic_DNA"/>
</dbReference>